<name>C4V5A9_9FIRM</name>
<evidence type="ECO:0000313" key="2">
    <source>
        <dbReference type="Proteomes" id="UP000005309"/>
    </source>
</evidence>
<dbReference type="EMBL" id="ACLA01000023">
    <property type="protein sequence ID" value="EEQ47988.1"/>
    <property type="molecule type" value="Genomic_DNA"/>
</dbReference>
<organism evidence="1 2">
    <name type="scientific">Selenomonas flueggei ATCC 43531</name>
    <dbReference type="NCBI Taxonomy" id="638302"/>
    <lineage>
        <taxon>Bacteria</taxon>
        <taxon>Bacillati</taxon>
        <taxon>Bacillota</taxon>
        <taxon>Negativicutes</taxon>
        <taxon>Selenomonadales</taxon>
        <taxon>Selenomonadaceae</taxon>
        <taxon>Selenomonas</taxon>
    </lineage>
</organism>
<accession>C4V5A9</accession>
<evidence type="ECO:0000313" key="1">
    <source>
        <dbReference type="EMBL" id="EEQ47988.1"/>
    </source>
</evidence>
<comment type="caution">
    <text evidence="1">The sequence shown here is derived from an EMBL/GenBank/DDBJ whole genome shotgun (WGS) entry which is preliminary data.</text>
</comment>
<reference evidence="1 2" key="1">
    <citation type="submission" date="2009-04" db="EMBL/GenBank/DDBJ databases">
        <authorList>
            <person name="Qin X."/>
            <person name="Bachman B."/>
            <person name="Battles P."/>
            <person name="Bell A."/>
            <person name="Bess C."/>
            <person name="Bickham C."/>
            <person name="Chaboub L."/>
            <person name="Chen D."/>
            <person name="Coyle M."/>
            <person name="Deiros D.R."/>
            <person name="Dinh H."/>
            <person name="Forbes L."/>
            <person name="Fowler G."/>
            <person name="Francisco L."/>
            <person name="Fu Q."/>
            <person name="Gubbala S."/>
            <person name="Hale W."/>
            <person name="Han Y."/>
            <person name="Hemphill L."/>
            <person name="Highlander S.K."/>
            <person name="Hirani K."/>
            <person name="Hogues M."/>
            <person name="Jackson L."/>
            <person name="Jakkamsetti A."/>
            <person name="Javaid M."/>
            <person name="Jiang H."/>
            <person name="Korchina V."/>
            <person name="Kovar C."/>
            <person name="Lara F."/>
            <person name="Lee S."/>
            <person name="Mata R."/>
            <person name="Mathew T."/>
            <person name="Moen C."/>
            <person name="Morales K."/>
            <person name="Munidasa M."/>
            <person name="Nazareth L."/>
            <person name="Ngo R."/>
            <person name="Nguyen L."/>
            <person name="Okwuonu G."/>
            <person name="Ongeri F."/>
            <person name="Patil S."/>
            <person name="Petrosino J."/>
            <person name="Pham C."/>
            <person name="Pham P."/>
            <person name="Pu L.-L."/>
            <person name="Puazo M."/>
            <person name="Raj R."/>
            <person name="Reid J."/>
            <person name="Rouhana J."/>
            <person name="Saada N."/>
            <person name="Shang Y."/>
            <person name="Simmons D."/>
            <person name="Thornton R."/>
            <person name="Warren J."/>
            <person name="Weissenberger G."/>
            <person name="Zhang J."/>
            <person name="Zhang L."/>
            <person name="Zhou C."/>
            <person name="Zhu D."/>
            <person name="Muzny D."/>
            <person name="Worley K."/>
            <person name="Gibbs R."/>
        </authorList>
    </citation>
    <scope>NUCLEOTIDE SEQUENCE [LARGE SCALE GENOMIC DNA]</scope>
    <source>
        <strain evidence="1 2">ATCC 43531</strain>
    </source>
</reference>
<dbReference type="HOGENOM" id="CLU_2384494_0_0_9"/>
<dbReference type="AlphaFoldDB" id="C4V5A9"/>
<dbReference type="Proteomes" id="UP000005309">
    <property type="component" value="Unassembled WGS sequence"/>
</dbReference>
<dbReference type="STRING" id="638302.HMPREF0908_1703"/>
<protein>
    <submittedName>
        <fullName evidence="1">Uncharacterized protein</fullName>
    </submittedName>
</protein>
<proteinExistence type="predicted"/>
<gene>
    <name evidence="1" type="ORF">HMPREF0908_1703</name>
</gene>
<sequence length="94" mass="10804">MPTDMLQNYRFKSDEAGISLSRLLYLRLKLAKPIWIVPRAMQEELAALHTLLCQIRSGEHVTQAQWDILETQVKTFTQLVGNDNTQSKGDRVYA</sequence>
<keyword evidence="2" id="KW-1185">Reference proteome</keyword>